<dbReference type="Proteomes" id="UP000532440">
    <property type="component" value="Unassembled WGS sequence"/>
</dbReference>
<dbReference type="GO" id="GO:0016705">
    <property type="term" value="F:oxidoreductase activity, acting on paired donors, with incorporation or reduction of molecular oxygen"/>
    <property type="evidence" value="ECO:0007669"/>
    <property type="project" value="InterPro"/>
</dbReference>
<dbReference type="SUPFAM" id="SSF48264">
    <property type="entry name" value="Cytochrome P450"/>
    <property type="match status" value="1"/>
</dbReference>
<name>A0A7W8HKF1_9BURK</name>
<dbReference type="InterPro" id="IPR036396">
    <property type="entry name" value="Cyt_P450_sf"/>
</dbReference>
<dbReference type="AlphaFoldDB" id="A0A7W8HKF1"/>
<reference evidence="1 2" key="1">
    <citation type="submission" date="2020-08" db="EMBL/GenBank/DDBJ databases">
        <title>Genomic Encyclopedia of Type Strains, Phase IV (KMG-IV): sequencing the most valuable type-strain genomes for metagenomic binning, comparative biology and taxonomic classification.</title>
        <authorList>
            <person name="Goeker M."/>
        </authorList>
    </citation>
    <scope>NUCLEOTIDE SEQUENCE [LARGE SCALE GENOMIC DNA]</scope>
    <source>
        <strain evidence="1 2">DSM 29781</strain>
    </source>
</reference>
<organism evidence="1 2">
    <name type="scientific">Quisquiliibacterium transsilvanicum</name>
    <dbReference type="NCBI Taxonomy" id="1549638"/>
    <lineage>
        <taxon>Bacteria</taxon>
        <taxon>Pseudomonadati</taxon>
        <taxon>Pseudomonadota</taxon>
        <taxon>Betaproteobacteria</taxon>
        <taxon>Burkholderiales</taxon>
        <taxon>Burkholderiaceae</taxon>
        <taxon>Quisquiliibacterium</taxon>
    </lineage>
</organism>
<gene>
    <name evidence="1" type="ORF">HNQ70_002798</name>
</gene>
<dbReference type="EMBL" id="JACHGB010000005">
    <property type="protein sequence ID" value="MBB5272775.1"/>
    <property type="molecule type" value="Genomic_DNA"/>
</dbReference>
<protein>
    <recommendedName>
        <fullName evidence="3">Cytochrome P450</fullName>
    </recommendedName>
</protein>
<evidence type="ECO:0000313" key="2">
    <source>
        <dbReference type="Proteomes" id="UP000532440"/>
    </source>
</evidence>
<proteinExistence type="predicted"/>
<dbReference type="GO" id="GO:0004497">
    <property type="term" value="F:monooxygenase activity"/>
    <property type="evidence" value="ECO:0007669"/>
    <property type="project" value="InterPro"/>
</dbReference>
<dbReference type="GO" id="GO:0020037">
    <property type="term" value="F:heme binding"/>
    <property type="evidence" value="ECO:0007669"/>
    <property type="project" value="InterPro"/>
</dbReference>
<dbReference type="Gene3D" id="1.10.630.10">
    <property type="entry name" value="Cytochrome P450"/>
    <property type="match status" value="1"/>
</dbReference>
<accession>A0A7W8HKF1</accession>
<dbReference type="GO" id="GO:0005506">
    <property type="term" value="F:iron ion binding"/>
    <property type="evidence" value="ECO:0007669"/>
    <property type="project" value="InterPro"/>
</dbReference>
<dbReference type="RefSeq" id="WP_183968616.1">
    <property type="nucleotide sequence ID" value="NZ_BAABEW010000012.1"/>
</dbReference>
<keyword evidence="2" id="KW-1185">Reference proteome</keyword>
<comment type="caution">
    <text evidence="1">The sequence shown here is derived from an EMBL/GenBank/DDBJ whole genome shotgun (WGS) entry which is preliminary data.</text>
</comment>
<evidence type="ECO:0000313" key="1">
    <source>
        <dbReference type="EMBL" id="MBB5272775.1"/>
    </source>
</evidence>
<sequence>MITSLLRDRPDGWRRMRSMAEVIRVTERLHKRLDQAARLDERLDLQDLMTSYTVDVTAGLAFGIDVNTLEVPEDVLRGHMNHIFPMLMKRMNAPFP</sequence>
<evidence type="ECO:0008006" key="3">
    <source>
        <dbReference type="Google" id="ProtNLM"/>
    </source>
</evidence>